<dbReference type="AlphaFoldDB" id="A0A419SSF0"/>
<keyword evidence="1" id="KW-1133">Transmembrane helix</keyword>
<sequence length="148" mass="17775">MRIYNSGYYFTNEQLGVILDRLGDSYEINHLYIIEKRRDIIKYGLIFLNIIDFISILFGKLEGNFVPTTKSVMVYVYAQNEYKNYQSSQLYSLHALLHELCHAYYHNIKKEESEEDCDNFATNYLNKNSKFFSKVMDWKDEWEVEEED</sequence>
<evidence type="ECO:0000313" key="3">
    <source>
        <dbReference type="Proteomes" id="UP000284277"/>
    </source>
</evidence>
<keyword evidence="1" id="KW-0472">Membrane</keyword>
<dbReference type="EMBL" id="MCIA01000035">
    <property type="protein sequence ID" value="RKD28082.1"/>
    <property type="molecule type" value="Genomic_DNA"/>
</dbReference>
<keyword evidence="3" id="KW-1185">Reference proteome</keyword>
<keyword evidence="1" id="KW-0812">Transmembrane</keyword>
<evidence type="ECO:0000256" key="1">
    <source>
        <dbReference type="SAM" id="Phobius"/>
    </source>
</evidence>
<gene>
    <name evidence="2" type="ORF">BET01_11085</name>
</gene>
<dbReference type="RefSeq" id="WP_120198715.1">
    <property type="nucleotide sequence ID" value="NZ_MCIA01000035.1"/>
</dbReference>
<evidence type="ECO:0000313" key="2">
    <source>
        <dbReference type="EMBL" id="RKD28082.1"/>
    </source>
</evidence>
<dbReference type="OrthoDB" id="1786480at2"/>
<protein>
    <submittedName>
        <fullName evidence="2">Uncharacterized protein</fullName>
    </submittedName>
</protein>
<proteinExistence type="predicted"/>
<accession>A0A419SSF0</accession>
<organism evidence="2 3">
    <name type="scientific">Lacrimispora algidixylanolytica</name>
    <dbReference type="NCBI Taxonomy" id="94868"/>
    <lineage>
        <taxon>Bacteria</taxon>
        <taxon>Bacillati</taxon>
        <taxon>Bacillota</taxon>
        <taxon>Clostridia</taxon>
        <taxon>Lachnospirales</taxon>
        <taxon>Lachnospiraceae</taxon>
        <taxon>Lacrimispora</taxon>
    </lineage>
</organism>
<dbReference type="Proteomes" id="UP000284277">
    <property type="component" value="Unassembled WGS sequence"/>
</dbReference>
<name>A0A419SSF0_9FIRM</name>
<reference evidence="2 3" key="1">
    <citation type="submission" date="2016-08" db="EMBL/GenBank/DDBJ databases">
        <title>A new outlook on sporulation: Clostridium algidixylanolyticum.</title>
        <authorList>
            <person name="Poppleton D.I."/>
            <person name="Gribaldo S."/>
        </authorList>
    </citation>
    <scope>NUCLEOTIDE SEQUENCE [LARGE SCALE GENOMIC DNA]</scope>
    <source>
        <strain evidence="2 3">SPL73</strain>
    </source>
</reference>
<feature type="transmembrane region" description="Helical" evidence="1">
    <location>
        <begin position="40"/>
        <end position="59"/>
    </location>
</feature>
<comment type="caution">
    <text evidence="2">The sequence shown here is derived from an EMBL/GenBank/DDBJ whole genome shotgun (WGS) entry which is preliminary data.</text>
</comment>